<dbReference type="GO" id="GO:0005737">
    <property type="term" value="C:cytoplasm"/>
    <property type="evidence" value="ECO:0007669"/>
    <property type="project" value="TreeGrafter"/>
</dbReference>
<dbReference type="PANTHER" id="PTHR24300">
    <property type="entry name" value="CYTOCHROME P450 508A4-RELATED"/>
    <property type="match status" value="1"/>
</dbReference>
<evidence type="ECO:0000256" key="3">
    <source>
        <dbReference type="ARBA" id="ARBA00023004"/>
    </source>
</evidence>
<gene>
    <name evidence="5" type="ORF">GCK32_019646</name>
</gene>
<dbReference type="InterPro" id="IPR050182">
    <property type="entry name" value="Cytochrome_P450_fam2"/>
</dbReference>
<evidence type="ECO:0000256" key="2">
    <source>
        <dbReference type="ARBA" id="ARBA00022723"/>
    </source>
</evidence>
<dbReference type="AlphaFoldDB" id="A0AAN8EXM3"/>
<name>A0AAN8EXM3_TRICO</name>
<comment type="caution">
    <text evidence="5">The sequence shown here is derived from an EMBL/GenBank/DDBJ whole genome shotgun (WGS) entry which is preliminary data.</text>
</comment>
<dbReference type="Proteomes" id="UP001331761">
    <property type="component" value="Unassembled WGS sequence"/>
</dbReference>
<dbReference type="PANTHER" id="PTHR24300:SF375">
    <property type="entry name" value="CYTOCHROME P450 FAMILY"/>
    <property type="match status" value="1"/>
</dbReference>
<dbReference type="Pfam" id="PF00067">
    <property type="entry name" value="p450"/>
    <property type="match status" value="1"/>
</dbReference>
<evidence type="ECO:0008006" key="7">
    <source>
        <dbReference type="Google" id="ProtNLM"/>
    </source>
</evidence>
<reference evidence="5 6" key="1">
    <citation type="submission" date="2019-10" db="EMBL/GenBank/DDBJ databases">
        <title>Assembly and Annotation for the nematode Trichostrongylus colubriformis.</title>
        <authorList>
            <person name="Martin J."/>
        </authorList>
    </citation>
    <scope>NUCLEOTIDE SEQUENCE [LARGE SCALE GENOMIC DNA]</scope>
    <source>
        <strain evidence="5">G859</strain>
        <tissue evidence="5">Whole worm</tissue>
    </source>
</reference>
<dbReference type="GO" id="GO:0020037">
    <property type="term" value="F:heme binding"/>
    <property type="evidence" value="ECO:0007669"/>
    <property type="project" value="InterPro"/>
</dbReference>
<evidence type="ECO:0000313" key="5">
    <source>
        <dbReference type="EMBL" id="KAK5968062.1"/>
    </source>
</evidence>
<dbReference type="GO" id="GO:0016712">
    <property type="term" value="F:oxidoreductase activity, acting on paired donors, with incorporation or reduction of molecular oxygen, reduced flavin or flavoprotein as one donor, and incorporation of one atom of oxygen"/>
    <property type="evidence" value="ECO:0007669"/>
    <property type="project" value="TreeGrafter"/>
</dbReference>
<dbReference type="EMBL" id="WIXE01021793">
    <property type="protein sequence ID" value="KAK5968062.1"/>
    <property type="molecule type" value="Genomic_DNA"/>
</dbReference>
<protein>
    <recommendedName>
        <fullName evidence="7">Cytochrome P450</fullName>
    </recommendedName>
</protein>
<dbReference type="SUPFAM" id="SSF48264">
    <property type="entry name" value="Cytochrome P450"/>
    <property type="match status" value="1"/>
</dbReference>
<dbReference type="Gene3D" id="1.10.630.10">
    <property type="entry name" value="Cytochrome P450"/>
    <property type="match status" value="1"/>
</dbReference>
<sequence length="120" mass="14108">MWGFMYLLKNPSIMEKIRTEINTVTNGNRPVSLTDKDHTPYLNWSVLETMRLASIVNLNLWRRTVEGRCVAEHFVPKGTVIAAELSVIMSDERYFKDPSKVIRRIRVRKRVFQLFPGRQK</sequence>
<evidence type="ECO:0000256" key="4">
    <source>
        <dbReference type="ARBA" id="ARBA00023033"/>
    </source>
</evidence>
<keyword evidence="6" id="KW-1185">Reference proteome</keyword>
<keyword evidence="2" id="KW-0479">Metal-binding</keyword>
<dbReference type="InterPro" id="IPR001128">
    <property type="entry name" value="Cyt_P450"/>
</dbReference>
<proteinExistence type="inferred from homology"/>
<feature type="non-terminal residue" evidence="5">
    <location>
        <position position="120"/>
    </location>
</feature>
<evidence type="ECO:0000313" key="6">
    <source>
        <dbReference type="Proteomes" id="UP001331761"/>
    </source>
</evidence>
<dbReference type="InterPro" id="IPR036396">
    <property type="entry name" value="Cyt_P450_sf"/>
</dbReference>
<comment type="similarity">
    <text evidence="1">Belongs to the cytochrome P450 family.</text>
</comment>
<organism evidence="5 6">
    <name type="scientific">Trichostrongylus colubriformis</name>
    <name type="common">Black scour worm</name>
    <dbReference type="NCBI Taxonomy" id="6319"/>
    <lineage>
        <taxon>Eukaryota</taxon>
        <taxon>Metazoa</taxon>
        <taxon>Ecdysozoa</taxon>
        <taxon>Nematoda</taxon>
        <taxon>Chromadorea</taxon>
        <taxon>Rhabditida</taxon>
        <taxon>Rhabditina</taxon>
        <taxon>Rhabditomorpha</taxon>
        <taxon>Strongyloidea</taxon>
        <taxon>Trichostrongylidae</taxon>
        <taxon>Trichostrongylus</taxon>
    </lineage>
</organism>
<evidence type="ECO:0000256" key="1">
    <source>
        <dbReference type="ARBA" id="ARBA00010617"/>
    </source>
</evidence>
<dbReference type="GO" id="GO:0005506">
    <property type="term" value="F:iron ion binding"/>
    <property type="evidence" value="ECO:0007669"/>
    <property type="project" value="InterPro"/>
</dbReference>
<keyword evidence="4" id="KW-0560">Oxidoreductase</keyword>
<keyword evidence="4" id="KW-0503">Monooxygenase</keyword>
<dbReference type="GO" id="GO:0006805">
    <property type="term" value="P:xenobiotic metabolic process"/>
    <property type="evidence" value="ECO:0007669"/>
    <property type="project" value="TreeGrafter"/>
</dbReference>
<accession>A0AAN8EXM3</accession>
<dbReference type="GO" id="GO:0006082">
    <property type="term" value="P:organic acid metabolic process"/>
    <property type="evidence" value="ECO:0007669"/>
    <property type="project" value="TreeGrafter"/>
</dbReference>
<keyword evidence="3" id="KW-0408">Iron</keyword>